<keyword evidence="8 14" id="KW-0862">Zinc</keyword>
<organism evidence="18 19">
    <name type="scientific">Corynebacterium yudongzhengii</name>
    <dbReference type="NCBI Taxonomy" id="2080740"/>
    <lineage>
        <taxon>Bacteria</taxon>
        <taxon>Bacillati</taxon>
        <taxon>Actinomycetota</taxon>
        <taxon>Actinomycetes</taxon>
        <taxon>Mycobacteriales</taxon>
        <taxon>Corynebacteriaceae</taxon>
        <taxon>Corynebacterium</taxon>
    </lineage>
</organism>
<comment type="caution">
    <text evidence="18">The sequence shown here is derived from an EMBL/GenBank/DDBJ whole genome shotgun (WGS) entry which is preliminary data.</text>
</comment>
<accession>A0A2U1T5V8</accession>
<dbReference type="GO" id="GO:0006508">
    <property type="term" value="P:proteolysis"/>
    <property type="evidence" value="ECO:0007669"/>
    <property type="project" value="UniProtKB-KW"/>
</dbReference>
<evidence type="ECO:0000256" key="10">
    <source>
        <dbReference type="ARBA" id="ARBA00022989"/>
    </source>
</evidence>
<dbReference type="PROSITE" id="PS00674">
    <property type="entry name" value="AAA"/>
    <property type="match status" value="1"/>
</dbReference>
<evidence type="ECO:0000256" key="5">
    <source>
        <dbReference type="ARBA" id="ARBA00022723"/>
    </source>
</evidence>
<dbReference type="FunFam" id="3.40.50.300:FF:000001">
    <property type="entry name" value="ATP-dependent zinc metalloprotease FtsH"/>
    <property type="match status" value="1"/>
</dbReference>
<dbReference type="Gene3D" id="3.40.50.300">
    <property type="entry name" value="P-loop containing nucleotide triphosphate hydrolases"/>
    <property type="match status" value="1"/>
</dbReference>
<evidence type="ECO:0000256" key="7">
    <source>
        <dbReference type="ARBA" id="ARBA00022801"/>
    </source>
</evidence>
<comment type="cofactor">
    <cofactor evidence="14">
        <name>Zn(2+)</name>
        <dbReference type="ChEBI" id="CHEBI:29105"/>
    </cofactor>
    <text evidence="14">Binds 1 zinc ion per subunit.</text>
</comment>
<dbReference type="InterPro" id="IPR003593">
    <property type="entry name" value="AAA+_ATPase"/>
</dbReference>
<evidence type="ECO:0000256" key="9">
    <source>
        <dbReference type="ARBA" id="ARBA00022840"/>
    </source>
</evidence>
<dbReference type="PANTHER" id="PTHR23076">
    <property type="entry name" value="METALLOPROTEASE M41 FTSH"/>
    <property type="match status" value="1"/>
</dbReference>
<dbReference type="InterPro" id="IPR027417">
    <property type="entry name" value="P-loop_NTPase"/>
</dbReference>
<dbReference type="InterPro" id="IPR003959">
    <property type="entry name" value="ATPase_AAA_core"/>
</dbReference>
<dbReference type="Pfam" id="PF17862">
    <property type="entry name" value="AAA_lid_3"/>
    <property type="match status" value="1"/>
</dbReference>
<comment type="function">
    <text evidence="14">Acts as a processive, ATP-dependent zinc metallopeptidase for both cytoplasmic and membrane proteins. Plays a role in the quality control of integral membrane proteins.</text>
</comment>
<keyword evidence="12 14" id="KW-0472">Membrane</keyword>
<comment type="subcellular location">
    <subcellularLocation>
        <location evidence="14">Cell membrane</location>
        <topology evidence="14">Multi-pass membrane protein</topology>
        <orientation evidence="14">Cytoplasmic side</orientation>
    </subcellularLocation>
    <subcellularLocation>
        <location evidence="1">Membrane</location>
    </subcellularLocation>
</comment>
<dbReference type="Gene3D" id="1.20.58.760">
    <property type="entry name" value="Peptidase M41"/>
    <property type="match status" value="1"/>
</dbReference>
<dbReference type="GO" id="GO:0004222">
    <property type="term" value="F:metalloendopeptidase activity"/>
    <property type="evidence" value="ECO:0007669"/>
    <property type="project" value="InterPro"/>
</dbReference>
<dbReference type="NCBIfam" id="TIGR01241">
    <property type="entry name" value="FtsH_fam"/>
    <property type="match status" value="1"/>
</dbReference>
<protein>
    <recommendedName>
        <fullName evidence="14">ATP-dependent zinc metalloprotease FtsH</fullName>
        <ecNumber evidence="14">3.4.24.-</ecNumber>
    </recommendedName>
</protein>
<dbReference type="PANTHER" id="PTHR23076:SF97">
    <property type="entry name" value="ATP-DEPENDENT ZINC METALLOPROTEASE YME1L1"/>
    <property type="match status" value="1"/>
</dbReference>
<evidence type="ECO:0000256" key="11">
    <source>
        <dbReference type="ARBA" id="ARBA00023049"/>
    </source>
</evidence>
<evidence type="ECO:0000313" key="19">
    <source>
        <dbReference type="Proteomes" id="UP000244989"/>
    </source>
</evidence>
<evidence type="ECO:0000256" key="8">
    <source>
        <dbReference type="ARBA" id="ARBA00022833"/>
    </source>
</evidence>
<comment type="similarity">
    <text evidence="15">Belongs to the AAA ATPase family.</text>
</comment>
<dbReference type="InterPro" id="IPR003960">
    <property type="entry name" value="ATPase_AAA_CS"/>
</dbReference>
<dbReference type="InterPro" id="IPR005936">
    <property type="entry name" value="FtsH"/>
</dbReference>
<evidence type="ECO:0000256" key="12">
    <source>
        <dbReference type="ARBA" id="ARBA00023136"/>
    </source>
</evidence>
<feature type="active site" evidence="14">
    <location>
        <position position="430"/>
    </location>
</feature>
<feature type="binding site" evidence="14">
    <location>
        <begin position="207"/>
        <end position="214"/>
    </location>
    <ligand>
        <name>ATP</name>
        <dbReference type="ChEBI" id="CHEBI:30616"/>
    </ligand>
</feature>
<dbReference type="Gene3D" id="1.10.8.60">
    <property type="match status" value="1"/>
</dbReference>
<keyword evidence="5 14" id="KW-0479">Metal-binding</keyword>
<keyword evidence="14" id="KW-1003">Cell membrane</keyword>
<keyword evidence="9 14" id="KW-0067">ATP-binding</keyword>
<feature type="domain" description="AAA+ ATPase" evidence="17">
    <location>
        <begin position="199"/>
        <end position="338"/>
    </location>
</feature>
<evidence type="ECO:0000259" key="17">
    <source>
        <dbReference type="SMART" id="SM00382"/>
    </source>
</evidence>
<comment type="similarity">
    <text evidence="13 14">In the central section; belongs to the AAA ATPase family.</text>
</comment>
<dbReference type="SUPFAM" id="SSF52540">
    <property type="entry name" value="P-loop containing nucleoside triphosphate hydrolases"/>
    <property type="match status" value="1"/>
</dbReference>
<keyword evidence="19" id="KW-1185">Reference proteome</keyword>
<feature type="compositionally biased region" description="Basic and acidic residues" evidence="16">
    <location>
        <begin position="641"/>
        <end position="650"/>
    </location>
</feature>
<evidence type="ECO:0000256" key="3">
    <source>
        <dbReference type="ARBA" id="ARBA00022670"/>
    </source>
</evidence>
<dbReference type="InterPro" id="IPR000642">
    <property type="entry name" value="Peptidase_M41"/>
</dbReference>
<dbReference type="Pfam" id="PF01434">
    <property type="entry name" value="Peptidase_M41"/>
    <property type="match status" value="1"/>
</dbReference>
<evidence type="ECO:0000256" key="14">
    <source>
        <dbReference type="HAMAP-Rule" id="MF_01458"/>
    </source>
</evidence>
<evidence type="ECO:0000256" key="6">
    <source>
        <dbReference type="ARBA" id="ARBA00022741"/>
    </source>
</evidence>
<evidence type="ECO:0000256" key="15">
    <source>
        <dbReference type="RuleBase" id="RU003651"/>
    </source>
</evidence>
<keyword evidence="10 14" id="KW-1133">Transmembrane helix</keyword>
<dbReference type="FunFam" id="1.20.58.760:FF:000001">
    <property type="entry name" value="ATP-dependent zinc metalloprotease FtsH"/>
    <property type="match status" value="1"/>
</dbReference>
<dbReference type="RefSeq" id="WP_108432257.1">
    <property type="nucleotide sequence ID" value="NZ_CP026947.1"/>
</dbReference>
<dbReference type="HAMAP" id="MF_01458">
    <property type="entry name" value="FtsH"/>
    <property type="match status" value="1"/>
</dbReference>
<dbReference type="GO" id="GO:0030163">
    <property type="term" value="P:protein catabolic process"/>
    <property type="evidence" value="ECO:0007669"/>
    <property type="project" value="UniProtKB-UniRule"/>
</dbReference>
<keyword evidence="4 14" id="KW-0812">Transmembrane</keyword>
<feature type="binding site" evidence="14">
    <location>
        <position position="429"/>
    </location>
    <ligand>
        <name>Zn(2+)</name>
        <dbReference type="ChEBI" id="CHEBI:29105"/>
        <note>catalytic</note>
    </ligand>
</feature>
<dbReference type="AlphaFoldDB" id="A0A2U1T5V8"/>
<evidence type="ECO:0000256" key="1">
    <source>
        <dbReference type="ARBA" id="ARBA00004370"/>
    </source>
</evidence>
<keyword evidence="7 14" id="KW-0378">Hydrolase</keyword>
<evidence type="ECO:0000313" key="18">
    <source>
        <dbReference type="EMBL" id="PWC01387.1"/>
    </source>
</evidence>
<dbReference type="CDD" id="cd19501">
    <property type="entry name" value="RecA-like_FtsH"/>
    <property type="match status" value="1"/>
</dbReference>
<dbReference type="KEGG" id="cyz:C3B44_10130"/>
<dbReference type="EC" id="3.4.24.-" evidence="14"/>
<dbReference type="InterPro" id="IPR037219">
    <property type="entry name" value="Peptidase_M41-like"/>
</dbReference>
<comment type="subunit">
    <text evidence="14">Homohexamer.</text>
</comment>
<feature type="binding site" evidence="14">
    <location>
        <position position="433"/>
    </location>
    <ligand>
        <name>Zn(2+)</name>
        <dbReference type="ChEBI" id="CHEBI:29105"/>
        <note>catalytic</note>
    </ligand>
</feature>
<keyword evidence="6 14" id="KW-0547">Nucleotide-binding</keyword>
<comment type="similarity">
    <text evidence="2 14">In the C-terminal section; belongs to the peptidase M41 family.</text>
</comment>
<proteinExistence type="inferred from homology"/>
<feature type="compositionally biased region" description="Basic and acidic residues" evidence="16">
    <location>
        <begin position="763"/>
        <end position="774"/>
    </location>
</feature>
<dbReference type="GO" id="GO:0016887">
    <property type="term" value="F:ATP hydrolysis activity"/>
    <property type="evidence" value="ECO:0007669"/>
    <property type="project" value="UniProtKB-UniRule"/>
</dbReference>
<evidence type="ECO:0000256" key="16">
    <source>
        <dbReference type="SAM" id="MobiDB-lite"/>
    </source>
</evidence>
<keyword evidence="11 14" id="KW-0482">Metalloprotease</keyword>
<feature type="binding site" evidence="14">
    <location>
        <position position="505"/>
    </location>
    <ligand>
        <name>Zn(2+)</name>
        <dbReference type="ChEBI" id="CHEBI:29105"/>
        <note>catalytic</note>
    </ligand>
</feature>
<dbReference type="Proteomes" id="UP000244989">
    <property type="component" value="Unassembled WGS sequence"/>
</dbReference>
<dbReference type="InterPro" id="IPR041569">
    <property type="entry name" value="AAA_lid_3"/>
</dbReference>
<evidence type="ECO:0000256" key="13">
    <source>
        <dbReference type="ARBA" id="ARBA00061570"/>
    </source>
</evidence>
<dbReference type="GO" id="GO:0004176">
    <property type="term" value="F:ATP-dependent peptidase activity"/>
    <property type="evidence" value="ECO:0007669"/>
    <property type="project" value="InterPro"/>
</dbReference>
<keyword evidence="3 14" id="KW-0645">Protease</keyword>
<dbReference type="GO" id="GO:0008270">
    <property type="term" value="F:zinc ion binding"/>
    <property type="evidence" value="ECO:0007669"/>
    <property type="project" value="UniProtKB-UniRule"/>
</dbReference>
<dbReference type="SUPFAM" id="SSF140990">
    <property type="entry name" value="FtsH protease domain-like"/>
    <property type="match status" value="1"/>
</dbReference>
<feature type="transmembrane region" description="Helical" evidence="14">
    <location>
        <begin position="114"/>
        <end position="136"/>
    </location>
</feature>
<evidence type="ECO:0000256" key="2">
    <source>
        <dbReference type="ARBA" id="ARBA00010044"/>
    </source>
</evidence>
<feature type="region of interest" description="Disordered" evidence="16">
    <location>
        <begin position="640"/>
        <end position="805"/>
    </location>
</feature>
<dbReference type="PRINTS" id="PR00830">
    <property type="entry name" value="ENDOLAPTASE"/>
</dbReference>
<name>A0A2U1T5V8_9CORY</name>
<dbReference type="GO" id="GO:0005886">
    <property type="term" value="C:plasma membrane"/>
    <property type="evidence" value="ECO:0007669"/>
    <property type="project" value="UniProtKB-SubCell"/>
</dbReference>
<dbReference type="SMART" id="SM00382">
    <property type="entry name" value="AAA"/>
    <property type="match status" value="1"/>
</dbReference>
<dbReference type="FunFam" id="1.10.8.60:FF:000001">
    <property type="entry name" value="ATP-dependent zinc metalloprotease FtsH"/>
    <property type="match status" value="1"/>
</dbReference>
<dbReference type="EMBL" id="QEEZ01000013">
    <property type="protein sequence ID" value="PWC01387.1"/>
    <property type="molecule type" value="Genomic_DNA"/>
</dbReference>
<dbReference type="OrthoDB" id="9809379at2"/>
<dbReference type="Pfam" id="PF00004">
    <property type="entry name" value="AAA"/>
    <property type="match status" value="1"/>
</dbReference>
<evidence type="ECO:0000256" key="4">
    <source>
        <dbReference type="ARBA" id="ARBA00022692"/>
    </source>
</evidence>
<feature type="compositionally biased region" description="Basic and acidic residues" evidence="16">
    <location>
        <begin position="659"/>
        <end position="684"/>
    </location>
</feature>
<comment type="caution">
    <text evidence="14">Lacks conserved residue(s) required for the propagation of feature annotation.</text>
</comment>
<sequence length="805" mass="88688">MKNKRILQIGLGAAIILVLIYVVSALTDDTRNFLRVDTSVAMEQLAAQNVDEAQIDDREQRLRLELTEPITVEEREDVDQIITQYPARTADQIFDAVEGSNANSYTTNVTQDSFLLSMLGFLLPMLILFGLLFFFITRMQTGRGGMFGIGGNKAKQLTKDMPTNTFEDVAGADDAVDELQEVVDFLQDAERYEELGAKIPKGVLLYGPPGTGKTLIARAVAGEAGVPFYTISGSDFVEMFVGVGASRVRDMFKQARENKPCIIFVDEIDAVGRQRGSGMGGGHDEREQTLNQLLVEMDGFGDREGIILIAATNRPDILDQALLRPGRFDRQIPITAPDLKGRQQILKVHARGKPMAEDADLDALAKRTAGMSGADLENVINEAALLTARVGGNVITADALEEASDRVIGGPRRSSKVISEQEKKVTAYHEGGHTLAAWAIKEIERIYKVTILPRGRTGGHAMTAQEDDKGMYNISELFARLVFAMGGRAAEEVVFGLPTTGASADIEQATKIARAMVTEYGMSPALGPVKYGEAQGDPFSGGGQGAQLDYSPEVAERIDEQVAYLLRLAHKRAYDTLARYRDHLDRLAERLLEKETLRRPDLEELFDDIVPEEVGDIYPDEIEEFPRQAGREPVKTPTEIAIERGEEPPKRFSLLDASRQARERRRQELEQRDKGGDSHGDKPGKAHSGAHRPASHGLPHYEGTPPPKNWHVPGWPDNENPNPYAEHPGMRNYPGAKDAEDAEGDHSDERPSDRPTQQFGFRLPEHERPTRSADSDEEEAPGMLDDVPEAEPGQAGQEGRPDDRP</sequence>
<dbReference type="GO" id="GO:0005524">
    <property type="term" value="F:ATP binding"/>
    <property type="evidence" value="ECO:0007669"/>
    <property type="project" value="UniProtKB-UniRule"/>
</dbReference>
<gene>
    <name evidence="14" type="primary">ftsH</name>
    <name evidence="18" type="ORF">DF222_07630</name>
</gene>
<feature type="compositionally biased region" description="Basic and acidic residues" evidence="16">
    <location>
        <begin position="744"/>
        <end position="753"/>
    </location>
</feature>
<reference evidence="19" key="1">
    <citation type="submission" date="2018-04" db="EMBL/GenBank/DDBJ databases">
        <authorList>
            <person name="Liu S."/>
            <person name="Wang Z."/>
            <person name="Li J."/>
        </authorList>
    </citation>
    <scope>NUCLEOTIDE SEQUENCE [LARGE SCALE GENOMIC DNA]</scope>
    <source>
        <strain evidence="19">2189</strain>
    </source>
</reference>